<protein>
    <submittedName>
        <fullName evidence="1">Uncharacterized protein</fullName>
    </submittedName>
</protein>
<reference evidence="1 2" key="1">
    <citation type="submission" date="2015-09" db="EMBL/GenBank/DDBJ databases">
        <title>Draft genome of the parasitic nematode Teladorsagia circumcincta isolate WARC Sus (inbred).</title>
        <authorList>
            <person name="Mitreva M."/>
        </authorList>
    </citation>
    <scope>NUCLEOTIDE SEQUENCE [LARGE SCALE GENOMIC DNA]</scope>
    <source>
        <strain evidence="1 2">S</strain>
    </source>
</reference>
<organism evidence="1 2">
    <name type="scientific">Teladorsagia circumcincta</name>
    <name type="common">Brown stomach worm</name>
    <name type="synonym">Ostertagia circumcincta</name>
    <dbReference type="NCBI Taxonomy" id="45464"/>
    <lineage>
        <taxon>Eukaryota</taxon>
        <taxon>Metazoa</taxon>
        <taxon>Ecdysozoa</taxon>
        <taxon>Nematoda</taxon>
        <taxon>Chromadorea</taxon>
        <taxon>Rhabditida</taxon>
        <taxon>Rhabditina</taxon>
        <taxon>Rhabditomorpha</taxon>
        <taxon>Strongyloidea</taxon>
        <taxon>Trichostrongylidae</taxon>
        <taxon>Teladorsagia</taxon>
    </lineage>
</organism>
<proteinExistence type="predicted"/>
<dbReference type="EMBL" id="KZ345206">
    <property type="protein sequence ID" value="PIO74881.1"/>
    <property type="molecule type" value="Genomic_DNA"/>
</dbReference>
<sequence length="39" mass="4620">MMLQKISFPLVNLIQKSIKKENGKQQEKSHTLILDYVKF</sequence>
<accession>A0A2G9UXC1</accession>
<evidence type="ECO:0000313" key="2">
    <source>
        <dbReference type="Proteomes" id="UP000230423"/>
    </source>
</evidence>
<evidence type="ECO:0000313" key="1">
    <source>
        <dbReference type="EMBL" id="PIO74881.1"/>
    </source>
</evidence>
<gene>
    <name evidence="1" type="ORF">TELCIR_03094</name>
</gene>
<name>A0A2G9UXC1_TELCI</name>
<dbReference type="AlphaFoldDB" id="A0A2G9UXC1"/>
<keyword evidence="2" id="KW-1185">Reference proteome</keyword>
<dbReference type="Proteomes" id="UP000230423">
    <property type="component" value="Unassembled WGS sequence"/>
</dbReference>